<organism evidence="1 2">
    <name type="scientific">Aquirufa avitistagni</name>
    <dbReference type="NCBI Taxonomy" id="3104728"/>
    <lineage>
        <taxon>Bacteria</taxon>
        <taxon>Pseudomonadati</taxon>
        <taxon>Bacteroidota</taxon>
        <taxon>Cytophagia</taxon>
        <taxon>Cytophagales</taxon>
        <taxon>Flectobacillaceae</taxon>
        <taxon>Aquirufa</taxon>
    </lineage>
</organism>
<gene>
    <name evidence="1" type="ORF">U0R10_02210</name>
</gene>
<accession>A0ABW6D928</accession>
<proteinExistence type="predicted"/>
<dbReference type="PANTHER" id="PTHR34580">
    <property type="match status" value="1"/>
</dbReference>
<evidence type="ECO:0000313" key="2">
    <source>
        <dbReference type="Proteomes" id="UP001598138"/>
    </source>
</evidence>
<protein>
    <submittedName>
        <fullName evidence="1">WYL domain-containing protein</fullName>
    </submittedName>
</protein>
<reference evidence="1 2" key="1">
    <citation type="submission" date="2024-03" db="EMBL/GenBank/DDBJ databases">
        <title>Aquirufa genome sequencing.</title>
        <authorList>
            <person name="Pitt A."/>
            <person name="Hahn M.W."/>
        </authorList>
    </citation>
    <scope>NUCLEOTIDE SEQUENCE [LARGE SCALE GENOMIC DNA]</scope>
    <source>
        <strain evidence="1 2">OSTEICH-129V</strain>
    </source>
</reference>
<dbReference type="RefSeq" id="WP_377982060.1">
    <property type="nucleotide sequence ID" value="NZ_JBBKXZ010000001.1"/>
</dbReference>
<name>A0ABW6D928_9BACT</name>
<dbReference type="PANTHER" id="PTHR34580:SF9">
    <property type="entry name" value="SLL5097 PROTEIN"/>
    <property type="match status" value="1"/>
</dbReference>
<comment type="caution">
    <text evidence="1">The sequence shown here is derived from an EMBL/GenBank/DDBJ whole genome shotgun (WGS) entry which is preliminary data.</text>
</comment>
<keyword evidence="2" id="KW-1185">Reference proteome</keyword>
<sequence length="365" mass="42498">MNSNEKLKEINNLLLRKTFKVTYENVAAHFSEYFDLGSYSQRAFYRDIKNLKEAIGLRYPTLEDELGPLLKFSKLNNHYHYVRDDISAFPSLSERELTQIASTIEFNKHLFTDGAGQGLVNKLKAISLENILTQYNEVLPWPAIQLIKDGERSGSEQLKRLIECISGKKTIQFQHKGFTKTSKSKTMIGLPLMIKEYNNGWYTGWYLLFHETTGTEMEIEPKINGLRLLALDRIESVIETKFSPKVKLDPSFNPPDYFKYSFGIIRNNIGNPDLKQERITIKLEARNWINSYLEKYPLHFTQKIQIVNEETREGILELDIEINQELESFILKYTDQMTVIGPENFRIKIIQKLKKSFDNYLVEGA</sequence>
<dbReference type="EMBL" id="JBBKXZ010000001">
    <property type="protein sequence ID" value="MFD3393425.1"/>
    <property type="molecule type" value="Genomic_DNA"/>
</dbReference>
<dbReference type="Proteomes" id="UP001598138">
    <property type="component" value="Unassembled WGS sequence"/>
</dbReference>
<dbReference type="InterPro" id="IPR051534">
    <property type="entry name" value="CBASS_pafABC_assoc_protein"/>
</dbReference>
<evidence type="ECO:0000313" key="1">
    <source>
        <dbReference type="EMBL" id="MFD3393425.1"/>
    </source>
</evidence>